<gene>
    <name evidence="3" type="ORF">SDC9_150711</name>
</gene>
<keyword evidence="2 3" id="KW-0378">Hydrolase</keyword>
<sequence length="138" mass="15975">MYIHETFLEVRYYETDLMGIVHHSNYIRYFECGRNQALVDMGLPIKEIEKRGVMMPVVNVTCNYKTPAYQGDRLRIVSAIKELPKAKLVIETEIFNPDNILVCTGNVTLGFIHSDSRKPTRAPEYIVELFAPFFNIDK</sequence>
<protein>
    <submittedName>
        <fullName evidence="3">1,4-dihydroxy-2-naphthoyl-CoA hydrolase</fullName>
        <ecNumber evidence="3">3.1.2.28</ecNumber>
    </submittedName>
</protein>
<dbReference type="InterPro" id="IPR050563">
    <property type="entry name" value="4-hydroxybenzoyl-CoA_TE"/>
</dbReference>
<reference evidence="3" key="1">
    <citation type="submission" date="2019-08" db="EMBL/GenBank/DDBJ databases">
        <authorList>
            <person name="Kucharzyk K."/>
            <person name="Murdoch R.W."/>
            <person name="Higgins S."/>
            <person name="Loffler F."/>
        </authorList>
    </citation>
    <scope>NUCLEOTIDE SEQUENCE</scope>
</reference>
<dbReference type="EC" id="3.1.2.28" evidence="3"/>
<dbReference type="PANTHER" id="PTHR31793:SF27">
    <property type="entry name" value="NOVEL THIOESTERASE SUPERFAMILY DOMAIN AND SAPOSIN A-TYPE DOMAIN CONTAINING PROTEIN (0610012H03RIK)"/>
    <property type="match status" value="1"/>
</dbReference>
<dbReference type="GO" id="GO:0061522">
    <property type="term" value="F:1,4-dihydroxy-2-naphthoyl-CoA thioesterase activity"/>
    <property type="evidence" value="ECO:0007669"/>
    <property type="project" value="UniProtKB-EC"/>
</dbReference>
<dbReference type="EMBL" id="VSSQ01049397">
    <property type="protein sequence ID" value="MPN03481.1"/>
    <property type="molecule type" value="Genomic_DNA"/>
</dbReference>
<dbReference type="CDD" id="cd00586">
    <property type="entry name" value="4HBT"/>
    <property type="match status" value="1"/>
</dbReference>
<dbReference type="SUPFAM" id="SSF54637">
    <property type="entry name" value="Thioesterase/thiol ester dehydrase-isomerase"/>
    <property type="match status" value="1"/>
</dbReference>
<dbReference type="NCBIfam" id="TIGR00051">
    <property type="entry name" value="YbgC/FadM family acyl-CoA thioesterase"/>
    <property type="match status" value="1"/>
</dbReference>
<organism evidence="3">
    <name type="scientific">bioreactor metagenome</name>
    <dbReference type="NCBI Taxonomy" id="1076179"/>
    <lineage>
        <taxon>unclassified sequences</taxon>
        <taxon>metagenomes</taxon>
        <taxon>ecological metagenomes</taxon>
    </lineage>
</organism>
<dbReference type="Pfam" id="PF13279">
    <property type="entry name" value="4HBT_2"/>
    <property type="match status" value="1"/>
</dbReference>
<accession>A0A645ENA2</accession>
<dbReference type="GO" id="GO:0047617">
    <property type="term" value="F:fatty acyl-CoA hydrolase activity"/>
    <property type="evidence" value="ECO:0007669"/>
    <property type="project" value="TreeGrafter"/>
</dbReference>
<dbReference type="InterPro" id="IPR006684">
    <property type="entry name" value="YbgC/YbaW"/>
</dbReference>
<evidence type="ECO:0000256" key="2">
    <source>
        <dbReference type="ARBA" id="ARBA00022801"/>
    </source>
</evidence>
<evidence type="ECO:0000313" key="3">
    <source>
        <dbReference type="EMBL" id="MPN03481.1"/>
    </source>
</evidence>
<evidence type="ECO:0000256" key="1">
    <source>
        <dbReference type="ARBA" id="ARBA00005953"/>
    </source>
</evidence>
<comment type="similarity">
    <text evidence="1">Belongs to the 4-hydroxybenzoyl-CoA thioesterase family.</text>
</comment>
<dbReference type="Gene3D" id="3.10.129.10">
    <property type="entry name" value="Hotdog Thioesterase"/>
    <property type="match status" value="1"/>
</dbReference>
<dbReference type="AlphaFoldDB" id="A0A645ENA2"/>
<comment type="caution">
    <text evidence="3">The sequence shown here is derived from an EMBL/GenBank/DDBJ whole genome shotgun (WGS) entry which is preliminary data.</text>
</comment>
<name>A0A645ENA2_9ZZZZ</name>
<dbReference type="InterPro" id="IPR029069">
    <property type="entry name" value="HotDog_dom_sf"/>
</dbReference>
<dbReference type="PANTHER" id="PTHR31793">
    <property type="entry name" value="4-HYDROXYBENZOYL-COA THIOESTERASE FAMILY MEMBER"/>
    <property type="match status" value="1"/>
</dbReference>
<dbReference type="PIRSF" id="PIRSF003230">
    <property type="entry name" value="YbgC"/>
    <property type="match status" value="1"/>
</dbReference>
<proteinExistence type="inferred from homology"/>